<comment type="similarity">
    <text evidence="1">Belongs to the YoeB family.</text>
</comment>
<dbReference type="GO" id="GO:0045892">
    <property type="term" value="P:negative regulation of DNA-templated transcription"/>
    <property type="evidence" value="ECO:0007669"/>
    <property type="project" value="TreeGrafter"/>
</dbReference>
<keyword evidence="8" id="KW-1185">Reference proteome</keyword>
<evidence type="ECO:0000256" key="3">
    <source>
        <dbReference type="ARBA" id="ARBA00022722"/>
    </source>
</evidence>
<gene>
    <name evidence="7" type="ORF">FHS57_001238</name>
</gene>
<dbReference type="GO" id="GO:0016787">
    <property type="term" value="F:hydrolase activity"/>
    <property type="evidence" value="ECO:0007669"/>
    <property type="project" value="UniProtKB-KW"/>
</dbReference>
<dbReference type="PANTHER" id="PTHR38039:SF1">
    <property type="entry name" value="TOXIN YOEB"/>
    <property type="match status" value="1"/>
</dbReference>
<reference evidence="7 8" key="1">
    <citation type="submission" date="2020-08" db="EMBL/GenBank/DDBJ databases">
        <title>Genomic Encyclopedia of Type Strains, Phase IV (KMG-IV): sequencing the most valuable type-strain genomes for metagenomic binning, comparative biology and taxonomic classification.</title>
        <authorList>
            <person name="Goeker M."/>
        </authorList>
    </citation>
    <scope>NUCLEOTIDE SEQUENCE [LARGE SCALE GENOMIC DNA]</scope>
    <source>
        <strain evidence="7 8">DSM 17976</strain>
    </source>
</reference>
<evidence type="ECO:0000256" key="2">
    <source>
        <dbReference type="ARBA" id="ARBA00022649"/>
    </source>
</evidence>
<keyword evidence="2" id="KW-1277">Toxin-antitoxin system</keyword>
<keyword evidence="5 7" id="KW-0378">Hydrolase</keyword>
<dbReference type="GO" id="GO:0006401">
    <property type="term" value="P:RNA catabolic process"/>
    <property type="evidence" value="ECO:0007669"/>
    <property type="project" value="InterPro"/>
</dbReference>
<evidence type="ECO:0000313" key="8">
    <source>
        <dbReference type="Proteomes" id="UP000541352"/>
    </source>
</evidence>
<dbReference type="NCBIfam" id="TIGR02116">
    <property type="entry name" value="toxin_Txe_YoeB"/>
    <property type="match status" value="1"/>
</dbReference>
<name>A0A7W5ZJY6_9BACT</name>
<dbReference type="InterPro" id="IPR009614">
    <property type="entry name" value="YoeB_toxin"/>
</dbReference>
<organism evidence="7 8">
    <name type="scientific">Runella defluvii</name>
    <dbReference type="NCBI Taxonomy" id="370973"/>
    <lineage>
        <taxon>Bacteria</taxon>
        <taxon>Pseudomonadati</taxon>
        <taxon>Bacteroidota</taxon>
        <taxon>Cytophagia</taxon>
        <taxon>Cytophagales</taxon>
        <taxon>Spirosomataceae</taxon>
        <taxon>Runella</taxon>
    </lineage>
</organism>
<dbReference type="InterPro" id="IPR035093">
    <property type="entry name" value="RelE/ParE_toxin_dom_sf"/>
</dbReference>
<evidence type="ECO:0000256" key="5">
    <source>
        <dbReference type="ARBA" id="ARBA00022801"/>
    </source>
</evidence>
<evidence type="ECO:0000256" key="1">
    <source>
        <dbReference type="ARBA" id="ARBA00008172"/>
    </source>
</evidence>
<evidence type="ECO:0000313" key="7">
    <source>
        <dbReference type="EMBL" id="MBB3837244.1"/>
    </source>
</evidence>
<evidence type="ECO:0000256" key="4">
    <source>
        <dbReference type="ARBA" id="ARBA00022759"/>
    </source>
</evidence>
<sequence length="92" mass="10785">MSYSIEFTEEAIDDIEKHKRAGDKKVLIKIDKLLDELRAHPTTGTGKPEKLKHYSVPTWSRRITDKHRLIYRVQEEKIIVLVLASWGHYGEK</sequence>
<dbReference type="PANTHER" id="PTHR38039">
    <property type="entry name" value="TOXIN YOEB"/>
    <property type="match status" value="1"/>
</dbReference>
<keyword evidence="3" id="KW-0540">Nuclease</keyword>
<keyword evidence="4" id="KW-0255">Endonuclease</keyword>
<dbReference type="AlphaFoldDB" id="A0A7W5ZJY6"/>
<dbReference type="Proteomes" id="UP000541352">
    <property type="component" value="Unassembled WGS sequence"/>
</dbReference>
<accession>A0A7W5ZJY6</accession>
<protein>
    <recommendedName>
        <fullName evidence="6">Putative mRNA interferase YoeB</fullName>
    </recommendedName>
</protein>
<proteinExistence type="inferred from homology"/>
<comment type="caution">
    <text evidence="7">The sequence shown here is derived from an EMBL/GenBank/DDBJ whole genome shotgun (WGS) entry which is preliminary data.</text>
</comment>
<dbReference type="GO" id="GO:0004519">
    <property type="term" value="F:endonuclease activity"/>
    <property type="evidence" value="ECO:0007669"/>
    <property type="project" value="UniProtKB-KW"/>
</dbReference>
<dbReference type="Gene3D" id="3.30.2310.20">
    <property type="entry name" value="RelE-like"/>
    <property type="match status" value="1"/>
</dbReference>
<dbReference type="SUPFAM" id="SSF143011">
    <property type="entry name" value="RelE-like"/>
    <property type="match status" value="1"/>
</dbReference>
<dbReference type="RefSeq" id="WP_122932181.1">
    <property type="nucleotide sequence ID" value="NZ_JACIBY010000002.1"/>
</dbReference>
<evidence type="ECO:0000256" key="6">
    <source>
        <dbReference type="ARBA" id="ARBA00030388"/>
    </source>
</evidence>
<dbReference type="EMBL" id="JACIBY010000002">
    <property type="protein sequence ID" value="MBB3837244.1"/>
    <property type="molecule type" value="Genomic_DNA"/>
</dbReference>
<dbReference type="Pfam" id="PF06769">
    <property type="entry name" value="YoeB_toxin"/>
    <property type="match status" value="1"/>
</dbReference>